<sequence length="91" mass="10180">MAYTPAPNPTVVVVPQQSLTATPMQMRCPHCGHEIMTQTKKTVGLCTYIMVGVCCFFCLPCFWVPFVVDAWKDTTHSCPSCHITLGERRMV</sequence>
<keyword evidence="5" id="KW-0479">Metal-binding</keyword>
<evidence type="ECO:0000256" key="7">
    <source>
        <dbReference type="ARBA" id="ARBA00023136"/>
    </source>
</evidence>
<evidence type="ECO:0000256" key="6">
    <source>
        <dbReference type="ARBA" id="ARBA00022833"/>
    </source>
</evidence>
<dbReference type="GO" id="GO:0098574">
    <property type="term" value="C:cytoplasmic side of lysosomal membrane"/>
    <property type="evidence" value="ECO:0007669"/>
    <property type="project" value="TreeGrafter"/>
</dbReference>
<dbReference type="Pfam" id="PF10601">
    <property type="entry name" value="zf-LITAF-like"/>
    <property type="match status" value="1"/>
</dbReference>
<protein>
    <submittedName>
        <fullName evidence="10">Lipopolysaccharide-induced tumor necrosis factor-alpha factor</fullName>
    </submittedName>
</protein>
<feature type="domain" description="LITAF" evidence="9">
    <location>
        <begin position="8"/>
        <end position="90"/>
    </location>
</feature>
<evidence type="ECO:0000256" key="3">
    <source>
        <dbReference type="ARBA" id="ARBA00004630"/>
    </source>
</evidence>
<name>A0A131YX84_RHIAP</name>
<comment type="subcellular location">
    <subcellularLocation>
        <location evidence="2">Endosome membrane</location>
        <topology evidence="2">Peripheral membrane protein</topology>
    </subcellularLocation>
    <subcellularLocation>
        <location evidence="1">Late endosome membrane</location>
    </subcellularLocation>
    <subcellularLocation>
        <location evidence="3">Lysosome membrane</location>
        <topology evidence="3">Peripheral membrane protein</topology>
        <orientation evidence="3">Cytoplasmic side</orientation>
    </subcellularLocation>
</comment>
<evidence type="ECO:0000313" key="10">
    <source>
        <dbReference type="EMBL" id="JAP83819.1"/>
    </source>
</evidence>
<evidence type="ECO:0000259" key="9">
    <source>
        <dbReference type="PROSITE" id="PS51837"/>
    </source>
</evidence>
<keyword evidence="6" id="KW-0862">Zinc</keyword>
<evidence type="ECO:0000256" key="1">
    <source>
        <dbReference type="ARBA" id="ARBA00004414"/>
    </source>
</evidence>
<evidence type="ECO:0000256" key="8">
    <source>
        <dbReference type="SAM" id="Phobius"/>
    </source>
</evidence>
<dbReference type="PANTHER" id="PTHR23292:SF6">
    <property type="entry name" value="FI16602P1-RELATED"/>
    <property type="match status" value="1"/>
</dbReference>
<dbReference type="InterPro" id="IPR037519">
    <property type="entry name" value="LITAF_fam"/>
</dbReference>
<reference evidence="10" key="1">
    <citation type="journal article" date="2016" name="Ticks Tick Borne Dis.">
        <title>De novo assembly and annotation of the salivary gland transcriptome of Rhipicephalus appendiculatus male and female ticks during blood feeding.</title>
        <authorList>
            <person name="de Castro M.H."/>
            <person name="de Klerk D."/>
            <person name="Pienaar R."/>
            <person name="Latif A.A."/>
            <person name="Rees D.J."/>
            <person name="Mans B.J."/>
        </authorList>
    </citation>
    <scope>NUCLEOTIDE SEQUENCE</scope>
    <source>
        <tissue evidence="10">Salivary glands</tissue>
    </source>
</reference>
<dbReference type="InterPro" id="IPR006629">
    <property type="entry name" value="LITAF"/>
</dbReference>
<dbReference type="EMBL" id="GEDV01004738">
    <property type="protein sequence ID" value="JAP83819.1"/>
    <property type="molecule type" value="Transcribed_RNA"/>
</dbReference>
<dbReference type="PANTHER" id="PTHR23292">
    <property type="entry name" value="LIPOPOLYSACCHARIDE-INDUCED TUMOR NECROSIS FACTOR-ALPHA FACTOR"/>
    <property type="match status" value="1"/>
</dbReference>
<evidence type="ECO:0000256" key="4">
    <source>
        <dbReference type="ARBA" id="ARBA00005975"/>
    </source>
</evidence>
<proteinExistence type="inferred from homology"/>
<dbReference type="AlphaFoldDB" id="A0A131YX84"/>
<evidence type="ECO:0000256" key="5">
    <source>
        <dbReference type="ARBA" id="ARBA00022723"/>
    </source>
</evidence>
<keyword evidence="8" id="KW-1133">Transmembrane helix</keyword>
<keyword evidence="8" id="KW-0812">Transmembrane</keyword>
<feature type="transmembrane region" description="Helical" evidence="8">
    <location>
        <begin position="45"/>
        <end position="66"/>
    </location>
</feature>
<comment type="similarity">
    <text evidence="4">Belongs to the CDIP1/LITAF family.</text>
</comment>
<dbReference type="GO" id="GO:0008270">
    <property type="term" value="F:zinc ion binding"/>
    <property type="evidence" value="ECO:0007669"/>
    <property type="project" value="TreeGrafter"/>
</dbReference>
<dbReference type="GO" id="GO:0098560">
    <property type="term" value="C:cytoplasmic side of late endosome membrane"/>
    <property type="evidence" value="ECO:0007669"/>
    <property type="project" value="TreeGrafter"/>
</dbReference>
<organism evidence="10">
    <name type="scientific">Rhipicephalus appendiculatus</name>
    <name type="common">Brown ear tick</name>
    <dbReference type="NCBI Taxonomy" id="34631"/>
    <lineage>
        <taxon>Eukaryota</taxon>
        <taxon>Metazoa</taxon>
        <taxon>Ecdysozoa</taxon>
        <taxon>Arthropoda</taxon>
        <taxon>Chelicerata</taxon>
        <taxon>Arachnida</taxon>
        <taxon>Acari</taxon>
        <taxon>Parasitiformes</taxon>
        <taxon>Ixodida</taxon>
        <taxon>Ixodoidea</taxon>
        <taxon>Ixodidae</taxon>
        <taxon>Rhipicephalinae</taxon>
        <taxon>Rhipicephalus</taxon>
        <taxon>Rhipicephalus</taxon>
    </lineage>
</organism>
<dbReference type="PROSITE" id="PS51837">
    <property type="entry name" value="LITAF"/>
    <property type="match status" value="1"/>
</dbReference>
<dbReference type="SMART" id="SM00714">
    <property type="entry name" value="LITAF"/>
    <property type="match status" value="1"/>
</dbReference>
<dbReference type="GO" id="GO:0005634">
    <property type="term" value="C:nucleus"/>
    <property type="evidence" value="ECO:0007669"/>
    <property type="project" value="TreeGrafter"/>
</dbReference>
<keyword evidence="7 8" id="KW-0472">Membrane</keyword>
<accession>A0A131YX84</accession>
<evidence type="ECO:0000256" key="2">
    <source>
        <dbReference type="ARBA" id="ARBA00004481"/>
    </source>
</evidence>